<proteinExistence type="predicted"/>
<evidence type="ECO:0000313" key="2">
    <source>
        <dbReference type="Proteomes" id="UP001165960"/>
    </source>
</evidence>
<gene>
    <name evidence="1" type="ORF">DSO57_1034563</name>
</gene>
<keyword evidence="2" id="KW-1185">Reference proteome</keyword>
<dbReference type="Proteomes" id="UP001165960">
    <property type="component" value="Unassembled WGS sequence"/>
</dbReference>
<protein>
    <submittedName>
        <fullName evidence="1">Uncharacterized protein</fullName>
    </submittedName>
</protein>
<evidence type="ECO:0000313" key="1">
    <source>
        <dbReference type="EMBL" id="KAJ9048497.1"/>
    </source>
</evidence>
<comment type="caution">
    <text evidence="1">The sequence shown here is derived from an EMBL/GenBank/DDBJ whole genome shotgun (WGS) entry which is preliminary data.</text>
</comment>
<sequence length="495" mass="54191">MGGICLIVAGVSLIINIILASLMLDQAKDAALGNKEFSKVMPRITGWAIGTVAVGLFMAMVMYAGLSSYMFVAERIVYRMRKAYMKSVLHMDMAWFDTLGAGEITTRLTSDIDKVRDGVGERLALLIMDTGIVLGMICISFFFSVKMAGYVYLLIIVCLVGLVVGNMYAQKLATLAIGEYAVAGSLAEESIASIRTVQSFNMTTKLMEIYGKFVASAEGYSRKRVYIESAAIGMLTFSVYMGVAIDWKVGFALMETEEDNIQATIFIFIALFLCIYSVASIPPNLLAITTARAAAAKIYQVIEIVPTINSGQPGEKELQSISGRIGFKNINFHFPSRPDVTIFQNFSLEVATGATVALVGTSGSGKSTLVQLLERFYDPVQGQVTLDDIDIRSFDVKWLRRQFGLVSQEPVLFSGTIFENIAWGLISTPHEHTSPDEQTGLIEQACIDANAHDFIMKLPNGYQTNVGEQGYLLSGGRSRELPLLEPLSRIPRFSC</sequence>
<accession>A0ACC2REI8</accession>
<name>A0ACC2REI8_9FUNG</name>
<dbReference type="EMBL" id="QTSX02007389">
    <property type="protein sequence ID" value="KAJ9048497.1"/>
    <property type="molecule type" value="Genomic_DNA"/>
</dbReference>
<reference evidence="1" key="1">
    <citation type="submission" date="2022-04" db="EMBL/GenBank/DDBJ databases">
        <title>Genome of the entomopathogenic fungus Entomophthora muscae.</title>
        <authorList>
            <person name="Elya C."/>
            <person name="Lovett B.R."/>
            <person name="Lee E."/>
            <person name="Macias A.M."/>
            <person name="Hajek A.E."/>
            <person name="De Bivort B.L."/>
            <person name="Kasson M.T."/>
            <person name="De Fine Licht H.H."/>
            <person name="Stajich J.E."/>
        </authorList>
    </citation>
    <scope>NUCLEOTIDE SEQUENCE</scope>
    <source>
        <strain evidence="1">Berkeley</strain>
    </source>
</reference>
<organism evidence="1 2">
    <name type="scientific">Entomophthora muscae</name>
    <dbReference type="NCBI Taxonomy" id="34485"/>
    <lineage>
        <taxon>Eukaryota</taxon>
        <taxon>Fungi</taxon>
        <taxon>Fungi incertae sedis</taxon>
        <taxon>Zoopagomycota</taxon>
        <taxon>Entomophthoromycotina</taxon>
        <taxon>Entomophthoromycetes</taxon>
        <taxon>Entomophthorales</taxon>
        <taxon>Entomophthoraceae</taxon>
        <taxon>Entomophthora</taxon>
    </lineage>
</organism>